<reference evidence="1 2" key="1">
    <citation type="submission" date="2018-03" db="EMBL/GenBank/DDBJ databases">
        <title>Alkalicoccus saliphilus sp. nov., isolated from a mineral pool.</title>
        <authorList>
            <person name="Zhao B."/>
        </authorList>
    </citation>
    <scope>NUCLEOTIDE SEQUENCE [LARGE SCALE GENOMIC DNA]</scope>
    <source>
        <strain evidence="1 2">6AG</strain>
    </source>
</reference>
<dbReference type="Pfam" id="PF01257">
    <property type="entry name" value="2Fe-2S_thioredx"/>
    <property type="match status" value="1"/>
</dbReference>
<dbReference type="Gene3D" id="3.40.30.10">
    <property type="entry name" value="Glutaredoxin"/>
    <property type="match status" value="1"/>
</dbReference>
<dbReference type="InterPro" id="IPR036249">
    <property type="entry name" value="Thioredoxin-like_sf"/>
</dbReference>
<organism evidence="1 2">
    <name type="scientific">Alkalicoccus saliphilus</name>
    <dbReference type="NCBI Taxonomy" id="200989"/>
    <lineage>
        <taxon>Bacteria</taxon>
        <taxon>Bacillati</taxon>
        <taxon>Bacillota</taxon>
        <taxon>Bacilli</taxon>
        <taxon>Bacillales</taxon>
        <taxon>Bacillaceae</taxon>
        <taxon>Alkalicoccus</taxon>
    </lineage>
</organism>
<dbReference type="EMBL" id="PZJJ01000051">
    <property type="protein sequence ID" value="PTL37440.1"/>
    <property type="molecule type" value="Genomic_DNA"/>
</dbReference>
<evidence type="ECO:0000313" key="1">
    <source>
        <dbReference type="EMBL" id="PTL37440.1"/>
    </source>
</evidence>
<dbReference type="CDD" id="cd02980">
    <property type="entry name" value="TRX_Fd_family"/>
    <property type="match status" value="1"/>
</dbReference>
<dbReference type="SUPFAM" id="SSF52833">
    <property type="entry name" value="Thioredoxin-like"/>
    <property type="match status" value="1"/>
</dbReference>
<accession>A0A2T4U211</accession>
<dbReference type="RefSeq" id="WP_107586316.1">
    <property type="nucleotide sequence ID" value="NZ_PZJJ01000051.1"/>
</dbReference>
<comment type="caution">
    <text evidence="1">The sequence shown here is derived from an EMBL/GenBank/DDBJ whole genome shotgun (WGS) entry which is preliminary data.</text>
</comment>
<name>A0A2T4U211_9BACI</name>
<protein>
    <submittedName>
        <fullName evidence="1">Ferredoxin</fullName>
    </submittedName>
</protein>
<dbReference type="OrthoDB" id="9761899at2"/>
<evidence type="ECO:0000313" key="2">
    <source>
        <dbReference type="Proteomes" id="UP000240509"/>
    </source>
</evidence>
<sequence>MPRNLNKTSKHVLICNGKTCYEAGGEKLTEAVEDEIMEKEIEEQIHVTKTFCNGRCKDKCAAVVYPEGVWYKGLVPEDATALVDAFAENEQLWEKVSYRYDGEVFSEMVLKEEDK</sequence>
<dbReference type="Proteomes" id="UP000240509">
    <property type="component" value="Unassembled WGS sequence"/>
</dbReference>
<proteinExistence type="predicted"/>
<keyword evidence="2" id="KW-1185">Reference proteome</keyword>
<gene>
    <name evidence="1" type="ORF">C6Y45_16455</name>
</gene>
<dbReference type="AlphaFoldDB" id="A0A2T4U211"/>